<proteinExistence type="predicted"/>
<protein>
    <recommendedName>
        <fullName evidence="2">CBS domain-containing protein</fullName>
    </recommendedName>
</protein>
<dbReference type="EMBL" id="BAAAAF010000010">
    <property type="protein sequence ID" value="GAA0036557.1"/>
    <property type="molecule type" value="Genomic_DNA"/>
</dbReference>
<dbReference type="SUPFAM" id="SSF54631">
    <property type="entry name" value="CBS-domain pair"/>
    <property type="match status" value="1"/>
</dbReference>
<reference evidence="3 4" key="1">
    <citation type="submission" date="2024-01" db="EMBL/GenBank/DDBJ databases">
        <title>Characterization of antibiotic resistant novel bacterial strains and their environmental applications.</title>
        <authorList>
            <person name="Manzoor S."/>
            <person name="Abbas S."/>
            <person name="Arshad M."/>
            <person name="Ahmed I."/>
        </authorList>
    </citation>
    <scope>NUCLEOTIDE SEQUENCE [LARGE SCALE GENOMIC DNA]</scope>
    <source>
        <strain evidence="3 4">NCCP-602</strain>
    </source>
</reference>
<dbReference type="Pfam" id="PF00571">
    <property type="entry name" value="CBS"/>
    <property type="match status" value="1"/>
</dbReference>
<gene>
    <name evidence="3" type="ORF">NCCP602_25180</name>
</gene>
<accession>A0ABN0SQX9</accession>
<evidence type="ECO:0000256" key="1">
    <source>
        <dbReference type="SAM" id="MobiDB-lite"/>
    </source>
</evidence>
<evidence type="ECO:0000313" key="4">
    <source>
        <dbReference type="Proteomes" id="UP001498238"/>
    </source>
</evidence>
<dbReference type="Proteomes" id="UP001498238">
    <property type="component" value="Unassembled WGS sequence"/>
</dbReference>
<dbReference type="InterPro" id="IPR046342">
    <property type="entry name" value="CBS_dom_sf"/>
</dbReference>
<feature type="compositionally biased region" description="Acidic residues" evidence="1">
    <location>
        <begin position="19"/>
        <end position="38"/>
    </location>
</feature>
<feature type="compositionally biased region" description="Basic and acidic residues" evidence="1">
    <location>
        <begin position="1"/>
        <end position="11"/>
    </location>
</feature>
<feature type="region of interest" description="Disordered" evidence="1">
    <location>
        <begin position="1"/>
        <end position="38"/>
    </location>
</feature>
<evidence type="ECO:0000259" key="2">
    <source>
        <dbReference type="Pfam" id="PF00571"/>
    </source>
</evidence>
<feature type="region of interest" description="Disordered" evidence="1">
    <location>
        <begin position="100"/>
        <end position="121"/>
    </location>
</feature>
<feature type="domain" description="CBS" evidence="2">
    <location>
        <begin position="142"/>
        <end position="183"/>
    </location>
</feature>
<dbReference type="RefSeq" id="WP_339393299.1">
    <property type="nucleotide sequence ID" value="NZ_BAAAAF010000010.1"/>
</dbReference>
<sequence length="398" mass="44800">MSSDRQQEHEQAGTGGDEIPGDEYLSDEPGDELDEFLDSDDRSRKFLTTYVLECFGRERRGAAVNRHINEWLVTHSLEMFPSIADADYYGEVLVRKLSDESDAADEGDKEQRTQRAEASLPGDDGWVLSSLKDDAEELDFLQHGATVEDAVTLMKEKNRTKLPLFFSENDRSTLIGTVTLSSLTFEQTDATSKLVEKATVRVPVVGTDEKLFDWIPSILSHGFIYGKNQSGEIVQIYTIYDVATHLNTIAAMFLRANEIEELLRQILSRVPDPELKRARSNAKNLKSIPLDQEGKKFLADSDLSSGGEPDVVQRLVDSMMFADYMKCIGDREIWEKFFTSPQLMGASKESCIRSLNDARLARNSVMHFKRENSIEKLIPSFEALAVWLRKVAKHASAS</sequence>
<organism evidence="3 4">
    <name type="scientific">Brevibacterium metallidurans</name>
    <dbReference type="NCBI Taxonomy" id="1482676"/>
    <lineage>
        <taxon>Bacteria</taxon>
        <taxon>Bacillati</taxon>
        <taxon>Actinomycetota</taxon>
        <taxon>Actinomycetes</taxon>
        <taxon>Micrococcales</taxon>
        <taxon>Brevibacteriaceae</taxon>
        <taxon>Brevibacterium</taxon>
    </lineage>
</organism>
<evidence type="ECO:0000313" key="3">
    <source>
        <dbReference type="EMBL" id="GAA0036557.1"/>
    </source>
</evidence>
<keyword evidence="4" id="KW-1185">Reference proteome</keyword>
<dbReference type="InterPro" id="IPR000644">
    <property type="entry name" value="CBS_dom"/>
</dbReference>
<name>A0ABN0SQX9_9MICO</name>
<comment type="caution">
    <text evidence="3">The sequence shown here is derived from an EMBL/GenBank/DDBJ whole genome shotgun (WGS) entry which is preliminary data.</text>
</comment>